<dbReference type="OrthoDB" id="4177236at2759"/>
<comment type="caution">
    <text evidence="2">The sequence shown here is derived from an EMBL/GenBank/DDBJ whole genome shotgun (WGS) entry which is preliminary data.</text>
</comment>
<evidence type="ECO:0000313" key="2">
    <source>
        <dbReference type="EMBL" id="KAG5641848.1"/>
    </source>
</evidence>
<dbReference type="AlphaFoldDB" id="A0A9P7K959"/>
<gene>
    <name evidence="2" type="ORF">DXG03_004107</name>
</gene>
<dbReference type="Proteomes" id="UP000775547">
    <property type="component" value="Unassembled WGS sequence"/>
</dbReference>
<evidence type="ECO:0000256" key="1">
    <source>
        <dbReference type="SAM" id="MobiDB-lite"/>
    </source>
</evidence>
<protein>
    <submittedName>
        <fullName evidence="2">Uncharacterized protein</fullName>
    </submittedName>
</protein>
<evidence type="ECO:0000313" key="3">
    <source>
        <dbReference type="Proteomes" id="UP000775547"/>
    </source>
</evidence>
<reference evidence="2" key="2">
    <citation type="submission" date="2021-10" db="EMBL/GenBank/DDBJ databases">
        <title>Phylogenomics reveals ancestral predisposition of the termite-cultivated fungus Termitomyces towards a domesticated lifestyle.</title>
        <authorList>
            <person name="Auxier B."/>
            <person name="Grum-Grzhimaylo A."/>
            <person name="Cardenas M.E."/>
            <person name="Lodge J.D."/>
            <person name="Laessoe T."/>
            <person name="Pedersen O."/>
            <person name="Smith M.E."/>
            <person name="Kuyper T.W."/>
            <person name="Franco-Molano E.A."/>
            <person name="Baroni T.J."/>
            <person name="Aanen D.K."/>
        </authorList>
    </citation>
    <scope>NUCLEOTIDE SEQUENCE</scope>
    <source>
        <strain evidence="2">AP01</strain>
        <tissue evidence="2">Mycelium</tissue>
    </source>
</reference>
<reference evidence="2" key="1">
    <citation type="submission" date="2020-07" db="EMBL/GenBank/DDBJ databases">
        <authorList>
            <person name="Nieuwenhuis M."/>
            <person name="Van De Peppel L.J.J."/>
        </authorList>
    </citation>
    <scope>NUCLEOTIDE SEQUENCE</scope>
    <source>
        <strain evidence="2">AP01</strain>
        <tissue evidence="2">Mycelium</tissue>
    </source>
</reference>
<dbReference type="EMBL" id="JABCKV010000242">
    <property type="protein sequence ID" value="KAG5641848.1"/>
    <property type="molecule type" value="Genomic_DNA"/>
</dbReference>
<feature type="region of interest" description="Disordered" evidence="1">
    <location>
        <begin position="16"/>
        <end position="44"/>
    </location>
</feature>
<accession>A0A9P7K959</accession>
<organism evidence="2 3">
    <name type="scientific">Asterophora parasitica</name>
    <dbReference type="NCBI Taxonomy" id="117018"/>
    <lineage>
        <taxon>Eukaryota</taxon>
        <taxon>Fungi</taxon>
        <taxon>Dikarya</taxon>
        <taxon>Basidiomycota</taxon>
        <taxon>Agaricomycotina</taxon>
        <taxon>Agaricomycetes</taxon>
        <taxon>Agaricomycetidae</taxon>
        <taxon>Agaricales</taxon>
        <taxon>Tricholomatineae</taxon>
        <taxon>Lyophyllaceae</taxon>
        <taxon>Asterophora</taxon>
    </lineage>
</organism>
<sequence>MAPGELRYIMTDHSHQYSPVKSRRAPSPAKSRMSTSTRSRAPSVDMSCKSIPMSVWVPPYVPFKSAPEGYTFEAVKDSEQVLLRTMPEKLRRIVKNPGFKAQFTIDLPGYNHLGLKYDFTFEQGDITIGQMAKQIAQIYFFWFQNGNYETQFQAVDGHRSPMEDVDHLSDEEILELKKDGSQFDLPYGNVVRLTPSSTVAKP</sequence>
<name>A0A9P7K959_9AGAR</name>
<keyword evidence="3" id="KW-1185">Reference proteome</keyword>
<proteinExistence type="predicted"/>